<dbReference type="Gene3D" id="1.10.520.20">
    <property type="entry name" value="N-terminal domain of the delta subunit of the F1F0-ATP synthase"/>
    <property type="match status" value="1"/>
</dbReference>
<keyword evidence="2 7" id="KW-0813">Transport</keyword>
<keyword evidence="4 7" id="KW-0406">Ion transport</keyword>
<dbReference type="HAMAP" id="MF_01416">
    <property type="entry name" value="ATP_synth_delta_bact"/>
    <property type="match status" value="1"/>
</dbReference>
<dbReference type="EMBL" id="PDBW01000001">
    <property type="protein sequence ID" value="PFH01467.1"/>
    <property type="molecule type" value="Genomic_DNA"/>
</dbReference>
<comment type="subcellular location">
    <subcellularLocation>
        <location evidence="7">Cell membrane</location>
        <topology evidence="7">Peripheral membrane protein</topology>
    </subcellularLocation>
    <subcellularLocation>
        <location evidence="1">Membrane</location>
    </subcellularLocation>
</comment>
<keyword evidence="6 7" id="KW-0066">ATP synthesis</keyword>
<dbReference type="PANTHER" id="PTHR11910">
    <property type="entry name" value="ATP SYNTHASE DELTA CHAIN"/>
    <property type="match status" value="1"/>
</dbReference>
<evidence type="ECO:0000256" key="2">
    <source>
        <dbReference type="ARBA" id="ARBA00022448"/>
    </source>
</evidence>
<accession>A0AB36TBX6</accession>
<sequence length="188" mass="21910">MCVFAGKVKTMQLVNTRYAEALIDVTEEKNSTDKVLNNLVQVLKLLEENREFYSFLLDPQIQKESRKEAIIKVFEGRIEQEVVNFLMLLVDKERFENIRGIVEEYFRLADERKNILNMTIISAFPLEDVQINRIKEKYKKLYNKTDVKAKLIIDKSLIGGVKIQIGDKVIDDSIKGRLLCLKEALLQR</sequence>
<reference evidence="8 9" key="1">
    <citation type="submission" date="2017-09" db="EMBL/GenBank/DDBJ databases">
        <title>Evaluation of Pacific Biosciences Sequencing Technology to Finishing C. thermocellum Genome Sequences.</title>
        <authorList>
            <person name="Brown S."/>
        </authorList>
    </citation>
    <scope>NUCLEOTIDE SEQUENCE [LARGE SCALE GENOMIC DNA]</scope>
    <source>
        <strain evidence="8 9">AD2</strain>
    </source>
</reference>
<evidence type="ECO:0000256" key="4">
    <source>
        <dbReference type="ARBA" id="ARBA00023065"/>
    </source>
</evidence>
<evidence type="ECO:0000256" key="6">
    <source>
        <dbReference type="ARBA" id="ARBA00023310"/>
    </source>
</evidence>
<dbReference type="SUPFAM" id="SSF47928">
    <property type="entry name" value="N-terminal domain of the delta subunit of the F1F0-ATP synthase"/>
    <property type="match status" value="1"/>
</dbReference>
<dbReference type="PRINTS" id="PR00125">
    <property type="entry name" value="ATPASEDELTA"/>
</dbReference>
<comment type="similarity">
    <text evidence="7">Belongs to the ATPase delta chain family.</text>
</comment>
<proteinExistence type="inferred from homology"/>
<dbReference type="Pfam" id="PF00213">
    <property type="entry name" value="OSCP"/>
    <property type="match status" value="1"/>
</dbReference>
<comment type="function">
    <text evidence="7">F(1)F(0) ATP synthase produces ATP from ADP in the presence of a proton or sodium gradient. F-type ATPases consist of two structural domains, F(1) containing the extramembraneous catalytic core and F(0) containing the membrane proton channel, linked together by a central stalk and a peripheral stalk. During catalysis, ATP synthesis in the catalytic domain of F(1) is coupled via a rotary mechanism of the central stalk subunits to proton translocation.</text>
</comment>
<dbReference type="Proteomes" id="UP000223596">
    <property type="component" value="Unassembled WGS sequence"/>
</dbReference>
<keyword evidence="7" id="KW-1003">Cell membrane</keyword>
<evidence type="ECO:0000313" key="8">
    <source>
        <dbReference type="EMBL" id="PFH01467.1"/>
    </source>
</evidence>
<dbReference type="NCBIfam" id="NF004403">
    <property type="entry name" value="PRK05758.2-4"/>
    <property type="match status" value="1"/>
</dbReference>
<evidence type="ECO:0000313" key="9">
    <source>
        <dbReference type="Proteomes" id="UP000223596"/>
    </source>
</evidence>
<dbReference type="NCBIfam" id="TIGR01145">
    <property type="entry name" value="ATP_synt_delta"/>
    <property type="match status" value="1"/>
</dbReference>
<dbReference type="GO" id="GO:0045259">
    <property type="term" value="C:proton-transporting ATP synthase complex"/>
    <property type="evidence" value="ECO:0007669"/>
    <property type="project" value="UniProtKB-KW"/>
</dbReference>
<dbReference type="GO" id="GO:0005886">
    <property type="term" value="C:plasma membrane"/>
    <property type="evidence" value="ECO:0007669"/>
    <property type="project" value="UniProtKB-SubCell"/>
</dbReference>
<gene>
    <name evidence="7" type="primary">atpH</name>
    <name evidence="8" type="ORF">M972_11199</name>
</gene>
<comment type="caution">
    <text evidence="8">The sequence shown here is derived from an EMBL/GenBank/DDBJ whole genome shotgun (WGS) entry which is preliminary data.</text>
</comment>
<dbReference type="GO" id="GO:0046933">
    <property type="term" value="F:proton-transporting ATP synthase activity, rotational mechanism"/>
    <property type="evidence" value="ECO:0007669"/>
    <property type="project" value="UniProtKB-UniRule"/>
</dbReference>
<comment type="function">
    <text evidence="7">This protein is part of the stalk that links CF(0) to CF(1). It either transmits conformational changes from CF(0) to CF(1) or is implicated in proton conduction.</text>
</comment>
<evidence type="ECO:0000256" key="7">
    <source>
        <dbReference type="HAMAP-Rule" id="MF_01416"/>
    </source>
</evidence>
<evidence type="ECO:0000256" key="1">
    <source>
        <dbReference type="ARBA" id="ARBA00004370"/>
    </source>
</evidence>
<keyword evidence="5 7" id="KW-0472">Membrane</keyword>
<organism evidence="8 9">
    <name type="scientific">Acetivibrio thermocellus AD2</name>
    <dbReference type="NCBI Taxonomy" id="1138384"/>
    <lineage>
        <taxon>Bacteria</taxon>
        <taxon>Bacillati</taxon>
        <taxon>Bacillota</taxon>
        <taxon>Clostridia</taxon>
        <taxon>Eubacteriales</taxon>
        <taxon>Oscillospiraceae</taxon>
        <taxon>Acetivibrio</taxon>
    </lineage>
</organism>
<keyword evidence="3 7" id="KW-0375">Hydrogen ion transport</keyword>
<name>A0AB36TBX6_ACETH</name>
<dbReference type="InterPro" id="IPR000711">
    <property type="entry name" value="ATPase_OSCP/dsu"/>
</dbReference>
<dbReference type="InterPro" id="IPR026015">
    <property type="entry name" value="ATP_synth_OSCP/delta_N_sf"/>
</dbReference>
<evidence type="ECO:0000256" key="5">
    <source>
        <dbReference type="ARBA" id="ARBA00023136"/>
    </source>
</evidence>
<dbReference type="AlphaFoldDB" id="A0AB36TBX6"/>
<protein>
    <recommendedName>
        <fullName evidence="7">ATP synthase subunit delta</fullName>
    </recommendedName>
    <alternativeName>
        <fullName evidence="7">ATP synthase F(1) sector subunit delta</fullName>
    </alternativeName>
    <alternativeName>
        <fullName evidence="7">F-type ATPase subunit delta</fullName>
        <shortName evidence="7">F-ATPase subunit delta</shortName>
    </alternativeName>
</protein>
<evidence type="ECO:0000256" key="3">
    <source>
        <dbReference type="ARBA" id="ARBA00022781"/>
    </source>
</evidence>
<keyword evidence="7" id="KW-0139">CF(1)</keyword>